<sequence length="186" mass="20851">MVSKLAQLESLIYISGEDGITYDNLSTLLKLSTSELETLMNQLKESFEHEDSPFTLMEYSDKVQLATKEELNDLIKGYLQSDESISLTQTALETLTIIAYNQPITRVEVDDIRGVNSSKTVQRLLRQSLIATAGYKKVPGHPKLYTTTDNFLKLFGIKSLNELPKIDNEILLQEEENGGTTTEDNG</sequence>
<evidence type="ECO:0000256" key="1">
    <source>
        <dbReference type="ARBA" id="ARBA00022490"/>
    </source>
</evidence>
<dbReference type="PANTHER" id="PTHR34298">
    <property type="entry name" value="SEGREGATION AND CONDENSATION PROTEIN B"/>
    <property type="match status" value="1"/>
</dbReference>
<dbReference type="EMBL" id="CP012920">
    <property type="protein sequence ID" value="ALJ31813.1"/>
    <property type="molecule type" value="Genomic_DNA"/>
</dbReference>
<keyword evidence="4 5" id="KW-0131">Cell cycle</keyword>
<evidence type="ECO:0000313" key="6">
    <source>
        <dbReference type="EMBL" id="ALJ31813.1"/>
    </source>
</evidence>
<dbReference type="OrthoDB" id="9806226at2"/>
<dbReference type="SUPFAM" id="SSF46785">
    <property type="entry name" value="Winged helix' DNA-binding domain"/>
    <property type="match status" value="2"/>
</dbReference>
<keyword evidence="2 5" id="KW-0132">Cell division</keyword>
<organism evidence="8 9">
    <name type="scientific">Apilactobacillus kunkeei</name>
    <dbReference type="NCBI Taxonomy" id="148814"/>
    <lineage>
        <taxon>Bacteria</taxon>
        <taxon>Bacillati</taxon>
        <taxon>Bacillota</taxon>
        <taxon>Bacilli</taxon>
        <taxon>Lactobacillales</taxon>
        <taxon>Lactobacillaceae</taxon>
        <taxon>Apilactobacillus</taxon>
    </lineage>
</organism>
<dbReference type="PIRSF" id="PIRSF019345">
    <property type="entry name" value="ScpB"/>
    <property type="match status" value="1"/>
</dbReference>
<dbReference type="HAMAP" id="MF_01804">
    <property type="entry name" value="ScpB"/>
    <property type="match status" value="1"/>
</dbReference>
<comment type="subcellular location">
    <subcellularLocation>
        <location evidence="5">Cytoplasm</location>
    </subcellularLocation>
    <text evidence="5">Associated with two foci at the outer edges of the nucleoid region in young cells, and at four foci within both cell halves in older cells.</text>
</comment>
<dbReference type="STRING" id="148814.APS55_06160"/>
<proteinExistence type="inferred from homology"/>
<dbReference type="GO" id="GO:0006260">
    <property type="term" value="P:DNA replication"/>
    <property type="evidence" value="ECO:0007669"/>
    <property type="project" value="UniProtKB-UniRule"/>
</dbReference>
<dbReference type="EMBL" id="JXDF01000017">
    <property type="protein sequence ID" value="KPN82133.1"/>
    <property type="molecule type" value="Genomic_DNA"/>
</dbReference>
<protein>
    <recommendedName>
        <fullName evidence="5">Segregation and condensation protein B</fullName>
    </recommendedName>
</protein>
<dbReference type="Proteomes" id="UP000067203">
    <property type="component" value="Chromosome"/>
</dbReference>
<reference evidence="7 11" key="4">
    <citation type="journal article" date="2016" name="Syst. Appl. Microbiol.">
        <title>Genomic characterization of a fructophilic bee symbiont Lactobacillus kunkeei reveals its niche-specific adaptation.</title>
        <authorList>
            <person name="Maeno S."/>
            <person name="Tanizawa Y."/>
            <person name="Kanesaki Y."/>
            <person name="Kubota E."/>
            <person name="Kumar H."/>
            <person name="Dicks L."/>
            <person name="Salminen S."/>
            <person name="Nakagawa J."/>
            <person name="Arita M."/>
            <person name="Endo A."/>
        </authorList>
    </citation>
    <scope>NUCLEOTIDE SEQUENCE [LARGE SCALE GENOMIC DNA]</scope>
    <source>
        <strain evidence="7 11">FF30-6</strain>
    </source>
</reference>
<evidence type="ECO:0000256" key="2">
    <source>
        <dbReference type="ARBA" id="ARBA00022618"/>
    </source>
</evidence>
<dbReference type="PATRIC" id="fig|148814.13.peg.777"/>
<keyword evidence="1 5" id="KW-0963">Cytoplasm</keyword>
<evidence type="ECO:0000313" key="11">
    <source>
        <dbReference type="Proteomes" id="UP000186588"/>
    </source>
</evidence>
<comment type="function">
    <text evidence="5">Participates in chromosomal partition during cell division. May act via the formation of a condensin-like complex containing Smc and ScpA that pull DNA away from mid-cell into both cell halves.</text>
</comment>
<evidence type="ECO:0000313" key="9">
    <source>
        <dbReference type="Proteomes" id="UP000050269"/>
    </source>
</evidence>
<accession>A0A087EQW5</accession>
<evidence type="ECO:0000256" key="5">
    <source>
        <dbReference type="HAMAP-Rule" id="MF_01804"/>
    </source>
</evidence>
<dbReference type="GO" id="GO:0005737">
    <property type="term" value="C:cytoplasm"/>
    <property type="evidence" value="ECO:0007669"/>
    <property type="project" value="UniProtKB-SubCell"/>
</dbReference>
<keyword evidence="3 5" id="KW-0159">Chromosome partition</keyword>
<name>A0A087EQW5_9LACO</name>
<gene>
    <name evidence="5 8" type="primary">scpB</name>
    <name evidence="6" type="ORF">APS55_06160</name>
    <name evidence="7" type="ORF">FF306_00044</name>
    <name evidence="8" type="ORF">RZ78_12450</name>
</gene>
<dbReference type="Proteomes" id="UP000050269">
    <property type="component" value="Unassembled WGS sequence"/>
</dbReference>
<dbReference type="eggNOG" id="COG1386">
    <property type="taxonomic scope" value="Bacteria"/>
</dbReference>
<evidence type="ECO:0000256" key="3">
    <source>
        <dbReference type="ARBA" id="ARBA00022829"/>
    </source>
</evidence>
<dbReference type="Proteomes" id="UP000186588">
    <property type="component" value="Unassembled WGS sequence"/>
</dbReference>
<dbReference type="InterPro" id="IPR005234">
    <property type="entry name" value="ScpB_csome_segregation"/>
</dbReference>
<reference evidence="8 9" key="1">
    <citation type="journal article" date="2015" name="Genome Biol. Evol.">
        <title>Functionally Structured Genomes in Lactobacillus kunkeei Colonizing the Honey Crop and Food Products of Honeybees and Stingless Bees.</title>
        <authorList>
            <person name="Tamarit D."/>
            <person name="Ellegaard K.M."/>
            <person name="Wikander J."/>
            <person name="Olofsson T."/>
            <person name="Vasquez A."/>
            <person name="Andersson S.G."/>
        </authorList>
    </citation>
    <scope>NUCLEOTIDE SEQUENCE [LARGE SCALE GENOMIC DNA]</scope>
    <source>
        <strain evidence="8 9">LMbo</strain>
    </source>
</reference>
<dbReference type="GO" id="GO:0051304">
    <property type="term" value="P:chromosome separation"/>
    <property type="evidence" value="ECO:0007669"/>
    <property type="project" value="InterPro"/>
</dbReference>
<dbReference type="NCBIfam" id="TIGR00281">
    <property type="entry name" value="SMC-Scp complex subunit ScpB"/>
    <property type="match status" value="1"/>
</dbReference>
<dbReference type="InterPro" id="IPR036388">
    <property type="entry name" value="WH-like_DNA-bd_sf"/>
</dbReference>
<evidence type="ECO:0000313" key="10">
    <source>
        <dbReference type="Proteomes" id="UP000067203"/>
    </source>
</evidence>
<evidence type="ECO:0000313" key="7">
    <source>
        <dbReference type="EMBL" id="GAT89953.1"/>
    </source>
</evidence>
<dbReference type="EMBL" id="BDDX01000001">
    <property type="protein sequence ID" value="GAT89953.1"/>
    <property type="molecule type" value="Genomic_DNA"/>
</dbReference>
<reference evidence="6 10" key="3">
    <citation type="journal article" date="2016" name="PeerJ">
        <title>Genome sequencing and analysis of the first complete genome of Lactobacillus kunkeei strain MP2, an Apis mellifera gut isolate.</title>
        <authorList>
            <person name="Asenjo F."/>
            <person name="Olmos A."/>
            <person name="Henriquez-Piskulich P."/>
            <person name="Polanco V."/>
            <person name="Aldea P."/>
            <person name="Ugalde J.A."/>
            <person name="Trombert A.N."/>
        </authorList>
    </citation>
    <scope>NUCLEOTIDE SEQUENCE [LARGE SCALE GENOMIC DNA]</scope>
    <source>
        <strain evidence="6 10">MP2</strain>
    </source>
</reference>
<comment type="subunit">
    <text evidence="5">Homodimer. Homodimerization may be required to stabilize the binding of ScpA to the Smc head domains. Component of a cohesin-like complex composed of ScpA, ScpB and the Smc homodimer, in which ScpA and ScpB bind to the head domain of Smc. The presence of the three proteins is required for the association of the complex with DNA.</text>
</comment>
<dbReference type="AlphaFoldDB" id="A0A087EQW5"/>
<dbReference type="GO" id="GO:0051301">
    <property type="term" value="P:cell division"/>
    <property type="evidence" value="ECO:0007669"/>
    <property type="project" value="UniProtKB-KW"/>
</dbReference>
<comment type="similarity">
    <text evidence="5">Belongs to the ScpB family.</text>
</comment>
<dbReference type="Gene3D" id="1.10.10.10">
    <property type="entry name" value="Winged helix-like DNA-binding domain superfamily/Winged helix DNA-binding domain"/>
    <property type="match status" value="2"/>
</dbReference>
<reference evidence="10" key="2">
    <citation type="submission" date="2015-10" db="EMBL/GenBank/DDBJ databases">
        <title>Bioinformatic analysis of the first complete genome sequence of Lactobacillus kunkeei strain MP2, an Apis mellifera gut isolate.</title>
        <authorList>
            <person name="Asenjo F."/>
            <person name="Olmos A."/>
            <person name="Henriquez-Piskulich P."/>
            <person name="Aldea P."/>
            <person name="Ugalde J.A."/>
            <person name="Trombert A.N."/>
        </authorList>
    </citation>
    <scope>NUCLEOTIDE SEQUENCE [LARGE SCALE GENOMIC DNA]</scope>
    <source>
        <strain evidence="10">MP2</strain>
    </source>
</reference>
<evidence type="ECO:0000313" key="8">
    <source>
        <dbReference type="EMBL" id="KPN82133.1"/>
    </source>
</evidence>
<evidence type="ECO:0000256" key="4">
    <source>
        <dbReference type="ARBA" id="ARBA00023306"/>
    </source>
</evidence>
<dbReference type="InterPro" id="IPR036390">
    <property type="entry name" value="WH_DNA-bd_sf"/>
</dbReference>
<dbReference type="Pfam" id="PF04079">
    <property type="entry name" value="SMC_ScpB"/>
    <property type="match status" value="1"/>
</dbReference>
<dbReference type="RefSeq" id="WP_034530792.1">
    <property type="nucleotide sequence ID" value="NZ_BAABVW010000113.1"/>
</dbReference>
<dbReference type="PANTHER" id="PTHR34298:SF2">
    <property type="entry name" value="SEGREGATION AND CONDENSATION PROTEIN B"/>
    <property type="match status" value="1"/>
</dbReference>
<dbReference type="KEGG" id="lku:APS55_06160"/>